<protein>
    <recommendedName>
        <fullName evidence="4">LisH domain-containing protein</fullName>
    </recommendedName>
</protein>
<gene>
    <name evidence="2" type="ORF">OXX778_LOCUS9855</name>
</gene>
<dbReference type="SMART" id="SM00667">
    <property type="entry name" value="LisH"/>
    <property type="match status" value="1"/>
</dbReference>
<accession>A0A813XFX9</accession>
<keyword evidence="3" id="KW-1185">Reference proteome</keyword>
<comment type="caution">
    <text evidence="2">The sequence shown here is derived from an EMBL/GenBank/DDBJ whole genome shotgun (WGS) entry which is preliminary data.</text>
</comment>
<reference evidence="2" key="1">
    <citation type="submission" date="2021-02" db="EMBL/GenBank/DDBJ databases">
        <authorList>
            <person name="Nowell W R."/>
        </authorList>
    </citation>
    <scope>NUCLEOTIDE SEQUENCE</scope>
    <source>
        <strain evidence="2">Ploen Becks lab</strain>
    </source>
</reference>
<proteinExistence type="predicted"/>
<sequence>MALLTSEICRLILGFLEEENLHKTYETFLAESKYLDECRIYLKKGIKFQKTVHGKNLIQHLNHNFERTFNSVNIQTDSNENTINLKYKNDTDAQTENILLETPIIINQSPPKIQIQKQPDEGRSNFKKRKSCNFKRKNPLLTPTKSFKPIESTTIPIEPVDLFENFDESLLDLDSFIKNLCENDFPEKLAQSINQLNAKKCTSTEPTDQIIKENQPCSTTENPPVQSISPKIQIPIEIQPQQQKIPEQRQTQPPTQANDSIQIVNEPENLNDQSAVNSIKFWIANEDISVLAEHYSEPAFETLFEVFNSSHENSHTENVKMDIDEVIIDNTIQIKVIENQNEQQKLATIDQEEDKVADKMNETIILDNSDNNIESTIEKCPVDTKPKEPINLICSVSSDRKSMIVIGKNFEEVEKVTEKWREMNKEEEENLTGLECLAKAASEIKQCTNEELKENLNEEIDSTQTSTPNKSLKQGENSNKRPKTIREIYDEEKKVNELEKKDIVVSVEPSEKLDNSSKIEKKESKRVKNKNYFYDFYQDIKNEIEENNNDDDDEMPDIFRYARNVQNRVKQKLMCQNKNKKICNI</sequence>
<name>A0A813XFX9_9BILA</name>
<evidence type="ECO:0000256" key="1">
    <source>
        <dbReference type="SAM" id="MobiDB-lite"/>
    </source>
</evidence>
<organism evidence="2 3">
    <name type="scientific">Brachionus calyciflorus</name>
    <dbReference type="NCBI Taxonomy" id="104777"/>
    <lineage>
        <taxon>Eukaryota</taxon>
        <taxon>Metazoa</taxon>
        <taxon>Spiralia</taxon>
        <taxon>Gnathifera</taxon>
        <taxon>Rotifera</taxon>
        <taxon>Eurotatoria</taxon>
        <taxon>Monogononta</taxon>
        <taxon>Pseudotrocha</taxon>
        <taxon>Ploima</taxon>
        <taxon>Brachionidae</taxon>
        <taxon>Brachionus</taxon>
    </lineage>
</organism>
<feature type="region of interest" description="Disordered" evidence="1">
    <location>
        <begin position="459"/>
        <end position="483"/>
    </location>
</feature>
<dbReference type="InterPro" id="IPR006594">
    <property type="entry name" value="LisH"/>
</dbReference>
<dbReference type="EMBL" id="CAJNOC010001492">
    <property type="protein sequence ID" value="CAF0869417.1"/>
    <property type="molecule type" value="Genomic_DNA"/>
</dbReference>
<feature type="compositionally biased region" description="Polar residues" evidence="1">
    <location>
        <begin position="462"/>
        <end position="477"/>
    </location>
</feature>
<evidence type="ECO:0000313" key="2">
    <source>
        <dbReference type="EMBL" id="CAF0869417.1"/>
    </source>
</evidence>
<evidence type="ECO:0000313" key="3">
    <source>
        <dbReference type="Proteomes" id="UP000663879"/>
    </source>
</evidence>
<dbReference type="AlphaFoldDB" id="A0A813XFX9"/>
<dbReference type="PROSITE" id="PS50896">
    <property type="entry name" value="LISH"/>
    <property type="match status" value="1"/>
</dbReference>
<dbReference type="Proteomes" id="UP000663879">
    <property type="component" value="Unassembled WGS sequence"/>
</dbReference>
<evidence type="ECO:0008006" key="4">
    <source>
        <dbReference type="Google" id="ProtNLM"/>
    </source>
</evidence>
<dbReference type="OrthoDB" id="6287635at2759"/>